<comment type="caution">
    <text evidence="1">The sequence shown here is derived from an EMBL/GenBank/DDBJ whole genome shotgun (WGS) entry which is preliminary data.</text>
</comment>
<protein>
    <submittedName>
        <fullName evidence="1">Uncharacterized protein</fullName>
    </submittedName>
</protein>
<dbReference type="AlphaFoldDB" id="X1APE3"/>
<accession>X1APE3</accession>
<proteinExistence type="predicted"/>
<sequence length="30" mass="3507">QESHKEECGMSSIPFLIKFPTILILKTWET</sequence>
<evidence type="ECO:0000313" key="1">
    <source>
        <dbReference type="EMBL" id="GAG84589.1"/>
    </source>
</evidence>
<reference evidence="1" key="1">
    <citation type="journal article" date="2014" name="Front. Microbiol.">
        <title>High frequency of phylogenetically diverse reductive dehalogenase-homologous genes in deep subseafloor sedimentary metagenomes.</title>
        <authorList>
            <person name="Kawai M."/>
            <person name="Futagami T."/>
            <person name="Toyoda A."/>
            <person name="Takaki Y."/>
            <person name="Nishi S."/>
            <person name="Hori S."/>
            <person name="Arai W."/>
            <person name="Tsubouchi T."/>
            <person name="Morono Y."/>
            <person name="Uchiyama I."/>
            <person name="Ito T."/>
            <person name="Fujiyama A."/>
            <person name="Inagaki F."/>
            <person name="Takami H."/>
        </authorList>
    </citation>
    <scope>NUCLEOTIDE SEQUENCE</scope>
    <source>
        <strain evidence="1">Expedition CK06-06</strain>
    </source>
</reference>
<name>X1APE3_9ZZZZ</name>
<feature type="non-terminal residue" evidence="1">
    <location>
        <position position="1"/>
    </location>
</feature>
<organism evidence="1">
    <name type="scientific">marine sediment metagenome</name>
    <dbReference type="NCBI Taxonomy" id="412755"/>
    <lineage>
        <taxon>unclassified sequences</taxon>
        <taxon>metagenomes</taxon>
        <taxon>ecological metagenomes</taxon>
    </lineage>
</organism>
<gene>
    <name evidence="1" type="ORF">S01H4_22063</name>
</gene>
<dbReference type="EMBL" id="BART01010061">
    <property type="protein sequence ID" value="GAG84589.1"/>
    <property type="molecule type" value="Genomic_DNA"/>
</dbReference>